<protein>
    <submittedName>
        <fullName evidence="2">Uncharacterized protein</fullName>
    </submittedName>
</protein>
<dbReference type="AlphaFoldDB" id="A0AAV4GZS2"/>
<keyword evidence="3" id="KW-1185">Reference proteome</keyword>
<evidence type="ECO:0000313" key="3">
    <source>
        <dbReference type="Proteomes" id="UP000762676"/>
    </source>
</evidence>
<dbReference type="Proteomes" id="UP000762676">
    <property type="component" value="Unassembled WGS sequence"/>
</dbReference>
<name>A0AAV4GZS2_9GAST</name>
<comment type="caution">
    <text evidence="2">The sequence shown here is derived from an EMBL/GenBank/DDBJ whole genome shotgun (WGS) entry which is preliminary data.</text>
</comment>
<evidence type="ECO:0000256" key="1">
    <source>
        <dbReference type="SAM" id="MobiDB-lite"/>
    </source>
</evidence>
<feature type="compositionally biased region" description="Acidic residues" evidence="1">
    <location>
        <begin position="14"/>
        <end position="38"/>
    </location>
</feature>
<accession>A0AAV4GZS2</accession>
<proteinExistence type="predicted"/>
<feature type="region of interest" description="Disordered" evidence="1">
    <location>
        <begin position="12"/>
        <end position="46"/>
    </location>
</feature>
<reference evidence="2 3" key="1">
    <citation type="journal article" date="2021" name="Elife">
        <title>Chloroplast acquisition without the gene transfer in kleptoplastic sea slugs, Plakobranchus ocellatus.</title>
        <authorList>
            <person name="Maeda T."/>
            <person name="Takahashi S."/>
            <person name="Yoshida T."/>
            <person name="Shimamura S."/>
            <person name="Takaki Y."/>
            <person name="Nagai Y."/>
            <person name="Toyoda A."/>
            <person name="Suzuki Y."/>
            <person name="Arimoto A."/>
            <person name="Ishii H."/>
            <person name="Satoh N."/>
            <person name="Nishiyama T."/>
            <person name="Hasebe M."/>
            <person name="Maruyama T."/>
            <person name="Minagawa J."/>
            <person name="Obokata J."/>
            <person name="Shigenobu S."/>
        </authorList>
    </citation>
    <scope>NUCLEOTIDE SEQUENCE [LARGE SCALE GENOMIC DNA]</scope>
</reference>
<evidence type="ECO:0000313" key="2">
    <source>
        <dbReference type="EMBL" id="GFR91093.1"/>
    </source>
</evidence>
<dbReference type="EMBL" id="BMAT01001708">
    <property type="protein sequence ID" value="GFR91093.1"/>
    <property type="molecule type" value="Genomic_DNA"/>
</dbReference>
<gene>
    <name evidence="2" type="ORF">ElyMa_000835400</name>
</gene>
<sequence>MRNQKTAAVVLVVDDNDNEDDDDNNDDDDDNYDDDNDYDDKAYTDAVVDDKVASHVEKDKDASTVTDNIKTAAVASIEKDAT</sequence>
<organism evidence="2 3">
    <name type="scientific">Elysia marginata</name>
    <dbReference type="NCBI Taxonomy" id="1093978"/>
    <lineage>
        <taxon>Eukaryota</taxon>
        <taxon>Metazoa</taxon>
        <taxon>Spiralia</taxon>
        <taxon>Lophotrochozoa</taxon>
        <taxon>Mollusca</taxon>
        <taxon>Gastropoda</taxon>
        <taxon>Heterobranchia</taxon>
        <taxon>Euthyneura</taxon>
        <taxon>Panpulmonata</taxon>
        <taxon>Sacoglossa</taxon>
        <taxon>Placobranchoidea</taxon>
        <taxon>Plakobranchidae</taxon>
        <taxon>Elysia</taxon>
    </lineage>
</organism>